<sequence>MSSPDTDDKAFADVLAEHGRPVSAEGLGRARRSLEDARDRRDPAARAALLDRLRAA</sequence>
<dbReference type="Proteomes" id="UP000239415">
    <property type="component" value="Unassembled WGS sequence"/>
</dbReference>
<dbReference type="EMBL" id="PVMZ01000004">
    <property type="protein sequence ID" value="PRX22792.1"/>
    <property type="molecule type" value="Genomic_DNA"/>
</dbReference>
<feature type="compositionally biased region" description="Basic and acidic residues" evidence="1">
    <location>
        <begin position="32"/>
        <end position="41"/>
    </location>
</feature>
<evidence type="ECO:0000256" key="1">
    <source>
        <dbReference type="SAM" id="MobiDB-lite"/>
    </source>
</evidence>
<feature type="region of interest" description="Disordered" evidence="1">
    <location>
        <begin position="16"/>
        <end position="41"/>
    </location>
</feature>
<gene>
    <name evidence="2" type="ORF">CLV67_104320</name>
</gene>
<comment type="caution">
    <text evidence="2">The sequence shown here is derived from an EMBL/GenBank/DDBJ whole genome shotgun (WGS) entry which is preliminary data.</text>
</comment>
<protein>
    <submittedName>
        <fullName evidence="2">Uncharacterized protein</fullName>
    </submittedName>
</protein>
<dbReference type="RefSeq" id="WP_170153826.1">
    <property type="nucleotide sequence ID" value="NZ_BOMO01000021.1"/>
</dbReference>
<keyword evidence="3" id="KW-1185">Reference proteome</keyword>
<reference evidence="2 3" key="1">
    <citation type="submission" date="2018-03" db="EMBL/GenBank/DDBJ databases">
        <title>Genomic Encyclopedia of Archaeal and Bacterial Type Strains, Phase II (KMG-II): from individual species to whole genera.</title>
        <authorList>
            <person name="Goeker M."/>
        </authorList>
    </citation>
    <scope>NUCLEOTIDE SEQUENCE [LARGE SCALE GENOMIC DNA]</scope>
    <source>
        <strain evidence="2 3">DSM 43146</strain>
    </source>
</reference>
<dbReference type="AlphaFoldDB" id="A0A2T0KH77"/>
<evidence type="ECO:0000313" key="3">
    <source>
        <dbReference type="Proteomes" id="UP000239415"/>
    </source>
</evidence>
<evidence type="ECO:0000313" key="2">
    <source>
        <dbReference type="EMBL" id="PRX22792.1"/>
    </source>
</evidence>
<name>A0A2T0KH77_9ACTN</name>
<proteinExistence type="predicted"/>
<organism evidence="2 3">
    <name type="scientific">Actinoplanes italicus</name>
    <dbReference type="NCBI Taxonomy" id="113567"/>
    <lineage>
        <taxon>Bacteria</taxon>
        <taxon>Bacillati</taxon>
        <taxon>Actinomycetota</taxon>
        <taxon>Actinomycetes</taxon>
        <taxon>Micromonosporales</taxon>
        <taxon>Micromonosporaceae</taxon>
        <taxon>Actinoplanes</taxon>
    </lineage>
</organism>
<accession>A0A2T0KH77</accession>